<keyword evidence="4" id="KW-1185">Reference proteome</keyword>
<evidence type="ECO:0000313" key="4">
    <source>
        <dbReference type="Proteomes" id="UP000295172"/>
    </source>
</evidence>
<dbReference type="EMBL" id="SMKR01000048">
    <property type="protein sequence ID" value="TDD26276.1"/>
    <property type="molecule type" value="Genomic_DNA"/>
</dbReference>
<evidence type="ECO:0000259" key="2">
    <source>
        <dbReference type="SMART" id="SM00894"/>
    </source>
</evidence>
<proteinExistence type="predicted"/>
<accession>A0A4R4X776</accession>
<dbReference type="Pfam" id="PF05901">
    <property type="entry name" value="Excalibur"/>
    <property type="match status" value="1"/>
</dbReference>
<sequence>MRHYNSPPEWPEPPNARWRPPKNWKPDPSWPSPPAGWAFWTDENGRPVRGPVGRYGGPPVLKLGALAAAAVTLVGALVAVPFNSQESATTTPSLPSPEDTATAEASPRIPTGTSPSLVGVPPREPVTRPPSRPSRSISPAGRPTTRWFPSAQDLATPVAPRPPWSPTASDRTTRPSSPSAPARAEASTTKPSAEPEEPSTPPTEPSTPPQPSTTPPAPTTSEEPSTPAGPSTPGEPSTPSAPSAPTEPSTSPQPSTPSRTPVTPPTVVFTSCIEVWAAGAAPLHRGDPGFSAALDVNGDGVACELAGGAPVPGL</sequence>
<organism evidence="3 4">
    <name type="scientific">Kribbella turkmenica</name>
    <dbReference type="NCBI Taxonomy" id="2530375"/>
    <lineage>
        <taxon>Bacteria</taxon>
        <taxon>Bacillati</taxon>
        <taxon>Actinomycetota</taxon>
        <taxon>Actinomycetes</taxon>
        <taxon>Propionibacteriales</taxon>
        <taxon>Kribbellaceae</taxon>
        <taxon>Kribbella</taxon>
    </lineage>
</organism>
<feature type="compositionally biased region" description="Pro residues" evidence="1">
    <location>
        <begin position="122"/>
        <end position="132"/>
    </location>
</feature>
<evidence type="ECO:0000313" key="3">
    <source>
        <dbReference type="EMBL" id="TDD26276.1"/>
    </source>
</evidence>
<feature type="domain" description="Excalibur calcium-binding" evidence="2">
    <location>
        <begin position="268"/>
        <end position="304"/>
    </location>
</feature>
<feature type="compositionally biased region" description="Low complexity" evidence="1">
    <location>
        <begin position="219"/>
        <end position="261"/>
    </location>
</feature>
<name>A0A4R4X776_9ACTN</name>
<dbReference type="AlphaFoldDB" id="A0A4R4X776"/>
<protein>
    <recommendedName>
        <fullName evidence="2">Excalibur calcium-binding domain-containing protein</fullName>
    </recommendedName>
</protein>
<dbReference type="SMART" id="SM00894">
    <property type="entry name" value="Excalibur"/>
    <property type="match status" value="1"/>
</dbReference>
<feature type="region of interest" description="Disordered" evidence="1">
    <location>
        <begin position="83"/>
        <end position="265"/>
    </location>
</feature>
<feature type="compositionally biased region" description="Low complexity" evidence="1">
    <location>
        <begin position="133"/>
        <end position="143"/>
    </location>
</feature>
<comment type="caution">
    <text evidence="3">The sequence shown here is derived from an EMBL/GenBank/DDBJ whole genome shotgun (WGS) entry which is preliminary data.</text>
</comment>
<evidence type="ECO:0000256" key="1">
    <source>
        <dbReference type="SAM" id="MobiDB-lite"/>
    </source>
</evidence>
<feature type="compositionally biased region" description="Low complexity" evidence="1">
    <location>
        <begin position="47"/>
        <end position="58"/>
    </location>
</feature>
<dbReference type="OrthoDB" id="5196645at2"/>
<feature type="compositionally biased region" description="Polar residues" evidence="1">
    <location>
        <begin position="83"/>
        <end position="93"/>
    </location>
</feature>
<gene>
    <name evidence="3" type="ORF">E1218_13380</name>
</gene>
<feature type="region of interest" description="Disordered" evidence="1">
    <location>
        <begin position="1"/>
        <end position="58"/>
    </location>
</feature>
<feature type="compositionally biased region" description="Pro residues" evidence="1">
    <location>
        <begin position="198"/>
        <end position="218"/>
    </location>
</feature>
<feature type="compositionally biased region" description="Low complexity" evidence="1">
    <location>
        <begin position="166"/>
        <end position="192"/>
    </location>
</feature>
<dbReference type="InterPro" id="IPR008613">
    <property type="entry name" value="Excalibur_Ca-bd_domain"/>
</dbReference>
<dbReference type="Proteomes" id="UP000295172">
    <property type="component" value="Unassembled WGS sequence"/>
</dbReference>
<reference evidence="3 4" key="1">
    <citation type="submission" date="2019-02" db="EMBL/GenBank/DDBJ databases">
        <title>Draft genome sequences of novel Actinobacteria.</title>
        <authorList>
            <person name="Sahin N."/>
            <person name="Ay H."/>
            <person name="Saygin H."/>
        </authorList>
    </citation>
    <scope>NUCLEOTIDE SEQUENCE [LARGE SCALE GENOMIC DNA]</scope>
    <source>
        <strain evidence="3 4">16K104</strain>
    </source>
</reference>